<evidence type="ECO:0000256" key="6">
    <source>
        <dbReference type="SAM" id="MobiDB-lite"/>
    </source>
</evidence>
<evidence type="ECO:0000256" key="7">
    <source>
        <dbReference type="SAM" id="Phobius"/>
    </source>
</evidence>
<dbReference type="PANTHER" id="PTHR30482:SF20">
    <property type="entry name" value="HIGH-AFFINITY BRANCHED-CHAIN AMINO ACID TRANSPORT SYSTEM PERMEASE PROTEIN LIVM"/>
    <property type="match status" value="1"/>
</dbReference>
<evidence type="ECO:0000256" key="4">
    <source>
        <dbReference type="ARBA" id="ARBA00022989"/>
    </source>
</evidence>
<comment type="caution">
    <text evidence="8">The sequence shown here is derived from an EMBL/GenBank/DDBJ whole genome shotgun (WGS) entry which is preliminary data.</text>
</comment>
<reference evidence="8 9" key="1">
    <citation type="submission" date="2019-09" db="EMBL/GenBank/DDBJ databases">
        <title>Pimelobacter sp. isolated from Paulinella.</title>
        <authorList>
            <person name="Jeong S.E."/>
        </authorList>
    </citation>
    <scope>NUCLEOTIDE SEQUENCE [LARGE SCALE GENOMIC DNA]</scope>
    <source>
        <strain evidence="8 9">Pch-N</strain>
    </source>
</reference>
<keyword evidence="3 7" id="KW-0812">Transmembrane</keyword>
<feature type="region of interest" description="Disordered" evidence="6">
    <location>
        <begin position="371"/>
        <end position="403"/>
    </location>
</feature>
<dbReference type="Pfam" id="PF02653">
    <property type="entry name" value="BPD_transp_2"/>
    <property type="match status" value="1"/>
</dbReference>
<keyword evidence="4 7" id="KW-1133">Transmembrane helix</keyword>
<feature type="transmembrane region" description="Helical" evidence="7">
    <location>
        <begin position="254"/>
        <end position="277"/>
    </location>
</feature>
<feature type="transmembrane region" description="Helical" evidence="7">
    <location>
        <begin position="127"/>
        <end position="148"/>
    </location>
</feature>
<dbReference type="Proteomes" id="UP000449906">
    <property type="component" value="Unassembled WGS sequence"/>
</dbReference>
<evidence type="ECO:0000256" key="1">
    <source>
        <dbReference type="ARBA" id="ARBA00004651"/>
    </source>
</evidence>
<keyword evidence="2" id="KW-1003">Cell membrane</keyword>
<dbReference type="PANTHER" id="PTHR30482">
    <property type="entry name" value="HIGH-AFFINITY BRANCHED-CHAIN AMINO ACID TRANSPORT SYSTEM PERMEASE"/>
    <property type="match status" value="1"/>
</dbReference>
<evidence type="ECO:0000313" key="8">
    <source>
        <dbReference type="EMBL" id="KAB2808372.1"/>
    </source>
</evidence>
<feature type="transmembrane region" description="Helical" evidence="7">
    <location>
        <begin position="79"/>
        <end position="96"/>
    </location>
</feature>
<evidence type="ECO:0000256" key="2">
    <source>
        <dbReference type="ARBA" id="ARBA00022475"/>
    </source>
</evidence>
<dbReference type="GO" id="GO:0015658">
    <property type="term" value="F:branched-chain amino acid transmembrane transporter activity"/>
    <property type="evidence" value="ECO:0007669"/>
    <property type="project" value="InterPro"/>
</dbReference>
<dbReference type="EMBL" id="WBVM01000003">
    <property type="protein sequence ID" value="KAB2808372.1"/>
    <property type="molecule type" value="Genomic_DNA"/>
</dbReference>
<name>A0A7J5DU02_NOCSI</name>
<evidence type="ECO:0000256" key="3">
    <source>
        <dbReference type="ARBA" id="ARBA00022692"/>
    </source>
</evidence>
<evidence type="ECO:0000313" key="9">
    <source>
        <dbReference type="Proteomes" id="UP000449906"/>
    </source>
</evidence>
<feature type="transmembrane region" description="Helical" evidence="7">
    <location>
        <begin position="337"/>
        <end position="357"/>
    </location>
</feature>
<keyword evidence="5 7" id="KW-0472">Membrane</keyword>
<comment type="subcellular location">
    <subcellularLocation>
        <location evidence="1">Cell membrane</location>
        <topology evidence="1">Multi-pass membrane protein</topology>
    </subcellularLocation>
</comment>
<dbReference type="InterPro" id="IPR001851">
    <property type="entry name" value="ABC_transp_permease"/>
</dbReference>
<dbReference type="GO" id="GO:0005886">
    <property type="term" value="C:plasma membrane"/>
    <property type="evidence" value="ECO:0007669"/>
    <property type="project" value="UniProtKB-SubCell"/>
</dbReference>
<proteinExistence type="predicted"/>
<feature type="transmembrane region" description="Helical" evidence="7">
    <location>
        <begin position="202"/>
        <end position="221"/>
    </location>
</feature>
<organism evidence="8 9">
    <name type="scientific">Nocardioides simplex</name>
    <name type="common">Arthrobacter simplex</name>
    <dbReference type="NCBI Taxonomy" id="2045"/>
    <lineage>
        <taxon>Bacteria</taxon>
        <taxon>Bacillati</taxon>
        <taxon>Actinomycetota</taxon>
        <taxon>Actinomycetes</taxon>
        <taxon>Propionibacteriales</taxon>
        <taxon>Nocardioidaceae</taxon>
        <taxon>Pimelobacter</taxon>
    </lineage>
</organism>
<gene>
    <name evidence="8" type="ORF">F9L07_22930</name>
</gene>
<dbReference type="InterPro" id="IPR043428">
    <property type="entry name" value="LivM-like"/>
</dbReference>
<evidence type="ECO:0000256" key="5">
    <source>
        <dbReference type="ARBA" id="ARBA00023136"/>
    </source>
</evidence>
<accession>A0A7J5DU02</accession>
<protein>
    <submittedName>
        <fullName evidence="8">Branched-chain amino acid ABC transporter permease</fullName>
    </submittedName>
</protein>
<sequence length="403" mass="40753">MSRHRMLLASATGAGATAAAFALLYAVVWVPGLVVLAVAVLAGTAAGRSLGLTTKTAALCPVATAALLAPQVVAPTDLVQVLVLGIAALGLQVLLGTSGQLSLAQGTMLGLGGYTTAVLVTDHGWPALATLPVAVVVTGAVGWLLGGVAARFDGVYLVILTGAFAIVVPILLKYFEGLTGGVQGISVWRPESPTPLLGDDEYLYLLVLAATAVAAGLTWNVTRGSVGLALRALHDSPVAARGVGINLRRAKMQAFLVSALLAGLAGGLYALSVGFVSPDSFGLLLGIHLLVMVVLGGSGSMAGAFLGAGAVHLLQVHLREIAIPVGGGHEVPLGPQAVFGLVLVLVLLLAPSGLAGLPERMRTLVADGRRGHRAGRLDDRPSRSVVETANPPMHDATREGEAG</sequence>
<feature type="transmembrane region" description="Helical" evidence="7">
    <location>
        <begin position="283"/>
        <end position="316"/>
    </location>
</feature>
<feature type="transmembrane region" description="Helical" evidence="7">
    <location>
        <begin position="28"/>
        <end position="47"/>
    </location>
</feature>
<feature type="transmembrane region" description="Helical" evidence="7">
    <location>
        <begin position="155"/>
        <end position="175"/>
    </location>
</feature>
<dbReference type="AlphaFoldDB" id="A0A7J5DU02"/>
<dbReference type="CDD" id="cd06581">
    <property type="entry name" value="TM_PBP1_LivM_like"/>
    <property type="match status" value="1"/>
</dbReference>